<gene>
    <name evidence="1" type="ORF">LTRI10_LOCUS31174</name>
</gene>
<proteinExistence type="predicted"/>
<keyword evidence="2" id="KW-1185">Reference proteome</keyword>
<dbReference type="EMBL" id="OZ034818">
    <property type="protein sequence ID" value="CAL1390383.1"/>
    <property type="molecule type" value="Genomic_DNA"/>
</dbReference>
<name>A0AAV2EXN3_9ROSI</name>
<organism evidence="1 2">
    <name type="scientific">Linum trigynum</name>
    <dbReference type="NCBI Taxonomy" id="586398"/>
    <lineage>
        <taxon>Eukaryota</taxon>
        <taxon>Viridiplantae</taxon>
        <taxon>Streptophyta</taxon>
        <taxon>Embryophyta</taxon>
        <taxon>Tracheophyta</taxon>
        <taxon>Spermatophyta</taxon>
        <taxon>Magnoliopsida</taxon>
        <taxon>eudicotyledons</taxon>
        <taxon>Gunneridae</taxon>
        <taxon>Pentapetalae</taxon>
        <taxon>rosids</taxon>
        <taxon>fabids</taxon>
        <taxon>Malpighiales</taxon>
        <taxon>Linaceae</taxon>
        <taxon>Linum</taxon>
    </lineage>
</organism>
<sequence>MALNQHNSLNHPLLTIREENGLPIRYNWAYPSTSSVVTSTPNVPICCISQGIKRIYLFSGVGPCSSAGLSVATLRPKHSNINGHQPPLGSFELPIIASLSIGSSVIRATSFNMIVIICPSRR</sequence>
<accession>A0AAV2EXN3</accession>
<evidence type="ECO:0000313" key="2">
    <source>
        <dbReference type="Proteomes" id="UP001497516"/>
    </source>
</evidence>
<evidence type="ECO:0000313" key="1">
    <source>
        <dbReference type="EMBL" id="CAL1390383.1"/>
    </source>
</evidence>
<dbReference type="AlphaFoldDB" id="A0AAV2EXN3"/>
<dbReference type="Proteomes" id="UP001497516">
    <property type="component" value="Chromosome 5"/>
</dbReference>
<protein>
    <submittedName>
        <fullName evidence="1">Uncharacterized protein</fullName>
    </submittedName>
</protein>
<reference evidence="1 2" key="1">
    <citation type="submission" date="2024-04" db="EMBL/GenBank/DDBJ databases">
        <authorList>
            <person name="Fracassetti M."/>
        </authorList>
    </citation>
    <scope>NUCLEOTIDE SEQUENCE [LARGE SCALE GENOMIC DNA]</scope>
</reference>